<sequence>MLSQIDARRSLDKQFAPQLAQRYPDTPRFTIHQDTTLSLAAASRGASELSLLAQWIIDPTKVLEGTDAS</sequence>
<keyword evidence="2" id="KW-1185">Reference proteome</keyword>
<accession>A0ABV0JFL2</accession>
<organism evidence="1 2">
    <name type="scientific">Trichocoleus desertorum GB2-A4</name>
    <dbReference type="NCBI Taxonomy" id="2933944"/>
    <lineage>
        <taxon>Bacteria</taxon>
        <taxon>Bacillati</taxon>
        <taxon>Cyanobacteriota</taxon>
        <taxon>Cyanophyceae</taxon>
        <taxon>Leptolyngbyales</taxon>
        <taxon>Trichocoleusaceae</taxon>
        <taxon>Trichocoleus</taxon>
    </lineage>
</organism>
<name>A0ABV0JFL2_9CYAN</name>
<dbReference type="EMBL" id="JAMPKM010000034">
    <property type="protein sequence ID" value="MEP0820561.1"/>
    <property type="molecule type" value="Genomic_DNA"/>
</dbReference>
<comment type="caution">
    <text evidence="1">The sequence shown here is derived from an EMBL/GenBank/DDBJ whole genome shotgun (WGS) entry which is preliminary data.</text>
</comment>
<dbReference type="Proteomes" id="UP001464891">
    <property type="component" value="Unassembled WGS sequence"/>
</dbReference>
<evidence type="ECO:0000313" key="1">
    <source>
        <dbReference type="EMBL" id="MEP0820561.1"/>
    </source>
</evidence>
<evidence type="ECO:0000313" key="2">
    <source>
        <dbReference type="Proteomes" id="UP001464891"/>
    </source>
</evidence>
<proteinExistence type="predicted"/>
<gene>
    <name evidence="1" type="ORF">NC998_26055</name>
</gene>
<reference evidence="1 2" key="1">
    <citation type="submission" date="2022-04" db="EMBL/GenBank/DDBJ databases">
        <title>Positive selection, recombination, and allopatry shape intraspecific diversity of widespread and dominant cyanobacteria.</title>
        <authorList>
            <person name="Wei J."/>
            <person name="Shu W."/>
            <person name="Hu C."/>
        </authorList>
    </citation>
    <scope>NUCLEOTIDE SEQUENCE [LARGE SCALE GENOMIC DNA]</scope>
    <source>
        <strain evidence="1 2">GB2-A4</strain>
    </source>
</reference>
<protein>
    <submittedName>
        <fullName evidence="1">Uncharacterized protein</fullName>
    </submittedName>
</protein>